<organism evidence="1 2">
    <name type="scientific">Christensenella minuta</name>
    <dbReference type="NCBI Taxonomy" id="626937"/>
    <lineage>
        <taxon>Bacteria</taxon>
        <taxon>Bacillati</taxon>
        <taxon>Bacillota</taxon>
        <taxon>Clostridia</taxon>
        <taxon>Christensenellales</taxon>
        <taxon>Christensenellaceae</taxon>
        <taxon>Christensenella</taxon>
    </lineage>
</organism>
<dbReference type="Proteomes" id="UP000070366">
    <property type="component" value="Unassembled WGS sequence"/>
</dbReference>
<dbReference type="AlphaFoldDB" id="A0A136Q8J8"/>
<dbReference type="STRING" id="626937.HMPREF3293_00201"/>
<protein>
    <submittedName>
        <fullName evidence="1">Uncharacterized protein</fullName>
    </submittedName>
</protein>
<gene>
    <name evidence="1" type="ORF">HMPREF3293_00201</name>
</gene>
<name>A0A136Q8J8_9FIRM</name>
<keyword evidence="2" id="KW-1185">Reference proteome</keyword>
<comment type="caution">
    <text evidence="1">The sequence shown here is derived from an EMBL/GenBank/DDBJ whole genome shotgun (WGS) entry which is preliminary data.</text>
</comment>
<accession>A0A136Q8J8</accession>
<proteinExistence type="predicted"/>
<dbReference type="EMBL" id="LSZW01000020">
    <property type="protein sequence ID" value="KXK66939.1"/>
    <property type="molecule type" value="Genomic_DNA"/>
</dbReference>
<reference evidence="1 2" key="1">
    <citation type="submission" date="2016-02" db="EMBL/GenBank/DDBJ databases">
        <authorList>
            <person name="Wen L."/>
            <person name="He K."/>
            <person name="Yang H."/>
        </authorList>
    </citation>
    <scope>NUCLEOTIDE SEQUENCE [LARGE SCALE GENOMIC DNA]</scope>
    <source>
        <strain evidence="1 2">DSM 22607</strain>
    </source>
</reference>
<feature type="non-terminal residue" evidence="1">
    <location>
        <position position="42"/>
    </location>
</feature>
<sequence>MKNPNIWRMEHRHRIKRVKNVYGKKKTRLNSGSIWCLVETAG</sequence>
<evidence type="ECO:0000313" key="2">
    <source>
        <dbReference type="Proteomes" id="UP000070366"/>
    </source>
</evidence>
<evidence type="ECO:0000313" key="1">
    <source>
        <dbReference type="EMBL" id="KXK66939.1"/>
    </source>
</evidence>